<dbReference type="InterPro" id="IPR001810">
    <property type="entry name" value="F-box_dom"/>
</dbReference>
<proteinExistence type="predicted"/>
<dbReference type="Proteomes" id="UP000217199">
    <property type="component" value="Unassembled WGS sequence"/>
</dbReference>
<dbReference type="AlphaFoldDB" id="A0A286UET5"/>
<dbReference type="PROSITE" id="PS50181">
    <property type="entry name" value="FBOX"/>
    <property type="match status" value="1"/>
</dbReference>
<dbReference type="STRING" id="2282107.A0A286UET5"/>
<evidence type="ECO:0000259" key="1">
    <source>
        <dbReference type="PROSITE" id="PS50181"/>
    </source>
</evidence>
<feature type="domain" description="F-box" evidence="1">
    <location>
        <begin position="1"/>
        <end position="47"/>
    </location>
</feature>
<dbReference type="EMBL" id="NBII01000006">
    <property type="protein sequence ID" value="PAV18101.1"/>
    <property type="molecule type" value="Genomic_DNA"/>
</dbReference>
<name>A0A286UET5_9AGAM</name>
<evidence type="ECO:0000313" key="3">
    <source>
        <dbReference type="Proteomes" id="UP000217199"/>
    </source>
</evidence>
<dbReference type="InParanoid" id="A0A286UET5"/>
<sequence>MLSTLPPELLVKTLSCLDIYGLHTVYLVNRDFAAFIKENESVIYHNAAIYHGFIGPRDLQPKDARKTYPGRWLDNLSGWKDLCRRFLQLEYNWEARGEVPSVHLYSRTGPHTHRFKLDEREGRRFIISTYKGGGLRVTCMVTNTVLFDLDDEYVRFYAHCEYDNDYLIFDRLHPHSLEIWRLESDDWDGIAINSTYKPDQMMLDIASQARDSDLPYPRRGHFAPWALFTPSQPPRAYRFVHPTLLVGSERGQELYLFDAPSASLINTIPLPPSLQINILYVEIGARHAFVCTPHHVLIFSRDWNHDGNADNLHSIFLRFPSPDPELPSSRLSRHNAARLKRLESGSIYKSRYIVCAPEPESPQANSAVSRQPEMLHEFTAVHVSPSGEDFVAINSSGLIYFVRNFERVFRGEASFSDVTLCLELDSPALNLAYEFDRVIVQTLGWGIYVFSLHNDEMPPYNLVKGWNNQINESDDERENSLGFIHPYPSITASSFLQLQTYNRTRLSCLKLTKTGVWMEQIIQPIWRAAFNRNENLDFHPCVVHVSFAPSISHVRVAEEQQ</sequence>
<organism evidence="2 3">
    <name type="scientific">Pyrrhoderma noxium</name>
    <dbReference type="NCBI Taxonomy" id="2282107"/>
    <lineage>
        <taxon>Eukaryota</taxon>
        <taxon>Fungi</taxon>
        <taxon>Dikarya</taxon>
        <taxon>Basidiomycota</taxon>
        <taxon>Agaricomycotina</taxon>
        <taxon>Agaricomycetes</taxon>
        <taxon>Hymenochaetales</taxon>
        <taxon>Hymenochaetaceae</taxon>
        <taxon>Pyrrhoderma</taxon>
    </lineage>
</organism>
<protein>
    <recommendedName>
        <fullName evidence="1">F-box domain-containing protein</fullName>
    </recommendedName>
</protein>
<dbReference type="SUPFAM" id="SSF81383">
    <property type="entry name" value="F-box domain"/>
    <property type="match status" value="1"/>
</dbReference>
<gene>
    <name evidence="2" type="ORF">PNOK_0658700</name>
</gene>
<accession>A0A286UET5</accession>
<keyword evidence="3" id="KW-1185">Reference proteome</keyword>
<reference evidence="2 3" key="1">
    <citation type="journal article" date="2017" name="Mol. Ecol.">
        <title>Comparative and population genomic landscape of Phellinus noxius: A hypervariable fungus causing root rot in trees.</title>
        <authorList>
            <person name="Chung C.L."/>
            <person name="Lee T.J."/>
            <person name="Akiba M."/>
            <person name="Lee H.H."/>
            <person name="Kuo T.H."/>
            <person name="Liu D."/>
            <person name="Ke H.M."/>
            <person name="Yokoi T."/>
            <person name="Roa M.B."/>
            <person name="Lu M.J."/>
            <person name="Chang Y.Y."/>
            <person name="Ann P.J."/>
            <person name="Tsai J.N."/>
            <person name="Chen C.Y."/>
            <person name="Tzean S.S."/>
            <person name="Ota Y."/>
            <person name="Hattori T."/>
            <person name="Sahashi N."/>
            <person name="Liou R.F."/>
            <person name="Kikuchi T."/>
            <person name="Tsai I.J."/>
        </authorList>
    </citation>
    <scope>NUCLEOTIDE SEQUENCE [LARGE SCALE GENOMIC DNA]</scope>
    <source>
        <strain evidence="2 3">FFPRI411160</strain>
    </source>
</reference>
<dbReference type="OrthoDB" id="550575at2759"/>
<comment type="caution">
    <text evidence="2">The sequence shown here is derived from an EMBL/GenBank/DDBJ whole genome shotgun (WGS) entry which is preliminary data.</text>
</comment>
<dbReference type="InterPro" id="IPR036047">
    <property type="entry name" value="F-box-like_dom_sf"/>
</dbReference>
<evidence type="ECO:0000313" key="2">
    <source>
        <dbReference type="EMBL" id="PAV18101.1"/>
    </source>
</evidence>